<feature type="domain" description="ABC-three component systems C-terminal" evidence="1">
    <location>
        <begin position="277"/>
        <end position="401"/>
    </location>
</feature>
<sequence>MTENIKSNAVHEATAAALGFYFQSQFALLKLISQTSSDAAAAVERLDDVELKVDGQQLFYQLKHSIKEFPPPVTLASVALWKTIKVWIDALPFVSLADTTFHLVAVGKVPTDSPLMSLCDLDSDRKALLQAMEKEADRVLTERSDAKSAGAKPPHSARAPGCLAFHALAPSARLSLLRRVIIQQDTASIGEIPNEVAKRLHLIPQVQRLEAAKRLLQWWDQQVIFSLCEKRERVIQRSEMEYQISSIIADLDNGTLVADFSEFTQPEDYEPDGLLTRQIALVDGRPSDIAKAIRAQWRAKEQRSKWITNNPEMRSKIAGYDSVLTERWSDRHSQMVEDCAELEPSQVANKGLELLRWTHEKAPTQVEPISRGWTAHYYVQGTFQVLAIDLRVGWHANYLKLLKD</sequence>
<dbReference type="InterPro" id="IPR046913">
    <property type="entry name" value="ABC-3C_CTD7"/>
</dbReference>
<name>A0ABY6G8F3_9BURK</name>
<evidence type="ECO:0000313" key="3">
    <source>
        <dbReference type="Proteomes" id="UP001162800"/>
    </source>
</evidence>
<dbReference type="RefSeq" id="WP_231044654.1">
    <property type="nucleotide sequence ID" value="NZ_CP106881.1"/>
</dbReference>
<accession>A0ABY6G8F3</accession>
<reference evidence="2" key="1">
    <citation type="submission" date="2022-09" db="EMBL/GenBank/DDBJ databases">
        <title>The complete genome of Acidovorax sp. 5MLIR.</title>
        <authorList>
            <person name="Liu L."/>
            <person name="Yue J."/>
            <person name="Yang F."/>
            <person name="Yuan J."/>
            <person name="Li L."/>
        </authorList>
    </citation>
    <scope>NUCLEOTIDE SEQUENCE</scope>
    <source>
        <strain evidence="2">5MLIR</strain>
    </source>
</reference>
<gene>
    <name evidence="2" type="ORF">M9799_14875</name>
</gene>
<protein>
    <recommendedName>
        <fullName evidence="1">ABC-three component systems C-terminal domain-containing protein</fullName>
    </recommendedName>
</protein>
<evidence type="ECO:0000313" key="2">
    <source>
        <dbReference type="EMBL" id="UYG51326.1"/>
    </source>
</evidence>
<proteinExistence type="predicted"/>
<dbReference type="Pfam" id="PF20283">
    <property type="entry name" value="CTD7"/>
    <property type="match status" value="1"/>
</dbReference>
<evidence type="ECO:0000259" key="1">
    <source>
        <dbReference type="Pfam" id="PF20283"/>
    </source>
</evidence>
<organism evidence="2 3">
    <name type="scientific">Comamonas endophytica</name>
    <dbReference type="NCBI Taxonomy" id="2949090"/>
    <lineage>
        <taxon>Bacteria</taxon>
        <taxon>Pseudomonadati</taxon>
        <taxon>Pseudomonadota</taxon>
        <taxon>Betaproteobacteria</taxon>
        <taxon>Burkholderiales</taxon>
        <taxon>Comamonadaceae</taxon>
        <taxon>Comamonas</taxon>
    </lineage>
</organism>
<dbReference type="Proteomes" id="UP001162800">
    <property type="component" value="Chromosome"/>
</dbReference>
<dbReference type="EMBL" id="CP106881">
    <property type="protein sequence ID" value="UYG51326.1"/>
    <property type="molecule type" value="Genomic_DNA"/>
</dbReference>
<keyword evidence="3" id="KW-1185">Reference proteome</keyword>